<accession>A0A1E3AF16</accession>
<evidence type="ECO:0000259" key="2">
    <source>
        <dbReference type="Pfam" id="PF03629"/>
    </source>
</evidence>
<keyword evidence="8" id="KW-1185">Reference proteome</keyword>
<dbReference type="EMBL" id="MEHD01000051">
    <property type="protein sequence ID" value="ODR45752.1"/>
    <property type="molecule type" value="Genomic_DNA"/>
</dbReference>
<dbReference type="EMBL" id="MCGH01000002">
    <property type="protein sequence ID" value="ODM07313.1"/>
    <property type="molecule type" value="Genomic_DNA"/>
</dbReference>
<dbReference type="Pfam" id="PF03629">
    <property type="entry name" value="SASA"/>
    <property type="match status" value="1"/>
</dbReference>
<dbReference type="Gene3D" id="3.40.50.1110">
    <property type="entry name" value="SGNH hydrolase"/>
    <property type="match status" value="1"/>
</dbReference>
<evidence type="ECO:0000313" key="6">
    <source>
        <dbReference type="Proteomes" id="UP000094067"/>
    </source>
</evidence>
<dbReference type="InterPro" id="IPR052940">
    <property type="entry name" value="Carb_Esterase_6"/>
</dbReference>
<dbReference type="SUPFAM" id="SSF52266">
    <property type="entry name" value="SGNH hydrolase"/>
    <property type="match status" value="1"/>
</dbReference>
<comment type="caution">
    <text evidence="3">The sequence shown here is derived from an EMBL/GenBank/DDBJ whole genome shotgun (WGS) entry which is preliminary data.</text>
</comment>
<evidence type="ECO:0000313" key="4">
    <source>
        <dbReference type="EMBL" id="ODR45752.1"/>
    </source>
</evidence>
<evidence type="ECO:0000313" key="5">
    <source>
        <dbReference type="EMBL" id="ODR55027.1"/>
    </source>
</evidence>
<dbReference type="AlphaFoldDB" id="A0A1E3AF16"/>
<dbReference type="OrthoDB" id="9795554at2"/>
<dbReference type="GO" id="GO:0016787">
    <property type="term" value="F:hydrolase activity"/>
    <property type="evidence" value="ECO:0007669"/>
    <property type="project" value="UniProtKB-KW"/>
</dbReference>
<reference evidence="4 8" key="2">
    <citation type="submission" date="2016-08" db="EMBL/GenBank/DDBJ databases">
        <title>Characterization of Isolates of Eisenbergiella tayi Derived from Blood Cultures, Using Whole Genome Sequencing.</title>
        <authorList>
            <person name="Bernier A.-M."/>
            <person name="Burdz T."/>
            <person name="Wiebe D."/>
            <person name="Bernard K."/>
        </authorList>
    </citation>
    <scope>NUCLEOTIDE SEQUENCE [LARGE SCALE GENOMIC DNA]</scope>
    <source>
        <strain evidence="4 8">NML120146</strain>
    </source>
</reference>
<dbReference type="PANTHER" id="PTHR31988:SF19">
    <property type="entry name" value="9-O-ACETYL-N-ACETYLNEURAMINIC ACID DEACETYLASE-RELATED"/>
    <property type="match status" value="1"/>
</dbReference>
<proteinExistence type="predicted"/>
<evidence type="ECO:0000313" key="8">
    <source>
        <dbReference type="Proteomes" id="UP000094869"/>
    </source>
</evidence>
<name>A0A1E3AF16_9FIRM</name>
<evidence type="ECO:0000313" key="7">
    <source>
        <dbReference type="Proteomes" id="UP000094271"/>
    </source>
</evidence>
<sequence length="480" mass="53011">MHGITLTSGPSDWEIIQQEKGKATVELAGTYKVHPAAIEVGVASATPVVRVMREDDNTTVIPWTPAVQVTQGENFTGSFQTEIVIPAGGLYRIETSLETRSTLPNLTWLYRGDCVLHVGVGNLFLIAGQSNSAGYGKDYCTDPPHLCVHLFRNRNQWDLASHPMNESTAAGSLPNEEMGIPGVSPYLSFGKKYYELTGMPVGLIQTAQGGSSIERWNPKDGDLYGNMMNKIRETKGRYAGVLWYQGCEDTRPEQAEAYGEHFRELAEALRAALGYEIPFFTMQLNRFINGPFDEAWGMVREAQRRAALSIPAVSVLPTTNLSQSDSVHNSAQANVALGIRLARQCACVLNGAEEFEAPAFDGAVIAEQEEKERLGLQGTWLRITFAHVKNCFMLYSANGRDSGFTLEDSAGPVEIKSIRANREDKNRVYLELDREPGEAAVLSFAWEADPVKLPMVDEVTYMPPLSFYRISLEQTGGERR</sequence>
<dbReference type="Proteomes" id="UP000094271">
    <property type="component" value="Unassembled WGS sequence"/>
</dbReference>
<dbReference type="InterPro" id="IPR036514">
    <property type="entry name" value="SGNH_hydro_sf"/>
</dbReference>
<dbReference type="RefSeq" id="WP_069152988.1">
    <property type="nucleotide sequence ID" value="NZ_DBFYTW010000179.1"/>
</dbReference>
<reference evidence="5 7" key="3">
    <citation type="submission" date="2016-08" db="EMBL/GenBank/DDBJ databases">
        <authorList>
            <person name="Seilhamer J.J."/>
        </authorList>
    </citation>
    <scope>NUCLEOTIDE SEQUENCE [LARGE SCALE GENOMIC DNA]</scope>
    <source>
        <strain evidence="5 7">NML150140-1</strain>
    </source>
</reference>
<evidence type="ECO:0000256" key="1">
    <source>
        <dbReference type="ARBA" id="ARBA00022801"/>
    </source>
</evidence>
<dbReference type="Proteomes" id="UP000094869">
    <property type="component" value="Unassembled WGS sequence"/>
</dbReference>
<gene>
    <name evidence="5" type="ORF">BEI59_03635</name>
    <name evidence="3" type="ORF">BEI61_03203</name>
    <name evidence="4" type="ORF">BEI63_28650</name>
</gene>
<dbReference type="PANTHER" id="PTHR31988">
    <property type="entry name" value="ESTERASE, PUTATIVE (DUF303)-RELATED"/>
    <property type="match status" value="1"/>
</dbReference>
<feature type="domain" description="Sialate O-acetylesterase" evidence="2">
    <location>
        <begin position="121"/>
        <end position="345"/>
    </location>
</feature>
<reference evidence="3 6" key="1">
    <citation type="submission" date="2016-07" db="EMBL/GenBank/DDBJ databases">
        <title>Characterization of isolates of Eisenbergiella tayi derived from blood cultures, using whole genome sequencing.</title>
        <authorList>
            <person name="Burdz T."/>
            <person name="Wiebe D."/>
            <person name="Huynh C."/>
            <person name="Bernard K."/>
        </authorList>
    </citation>
    <scope>NUCLEOTIDE SEQUENCE [LARGE SCALE GENOMIC DNA]</scope>
    <source>
        <strain evidence="3 6">NML 110608</strain>
    </source>
</reference>
<organism evidence="3 6">
    <name type="scientific">Eisenbergiella tayi</name>
    <dbReference type="NCBI Taxonomy" id="1432052"/>
    <lineage>
        <taxon>Bacteria</taxon>
        <taxon>Bacillati</taxon>
        <taxon>Bacillota</taxon>
        <taxon>Clostridia</taxon>
        <taxon>Lachnospirales</taxon>
        <taxon>Lachnospiraceae</taxon>
        <taxon>Eisenbergiella</taxon>
    </lineage>
</organism>
<dbReference type="Proteomes" id="UP000094067">
    <property type="component" value="Unassembled WGS sequence"/>
</dbReference>
<protein>
    <recommendedName>
        <fullName evidence="2">Sialate O-acetylesterase domain-containing protein</fullName>
    </recommendedName>
</protein>
<dbReference type="InterPro" id="IPR005181">
    <property type="entry name" value="SASA"/>
</dbReference>
<dbReference type="EMBL" id="MEHA01000002">
    <property type="protein sequence ID" value="ODR55027.1"/>
    <property type="molecule type" value="Genomic_DNA"/>
</dbReference>
<evidence type="ECO:0000313" key="3">
    <source>
        <dbReference type="EMBL" id="ODM07313.1"/>
    </source>
</evidence>
<keyword evidence="1" id="KW-0378">Hydrolase</keyword>